<proteinExistence type="predicted"/>
<feature type="chain" id="PRO_5002220708" description="Acyl-CoA dehydrogenase/oxidase C-terminal domain-containing protein" evidence="2">
    <location>
        <begin position="17"/>
        <end position="86"/>
    </location>
</feature>
<organism evidence="4 5">
    <name type="scientific">Sphaerobolus stellatus (strain SS14)</name>
    <dbReference type="NCBI Taxonomy" id="990650"/>
    <lineage>
        <taxon>Eukaryota</taxon>
        <taxon>Fungi</taxon>
        <taxon>Dikarya</taxon>
        <taxon>Basidiomycota</taxon>
        <taxon>Agaricomycotina</taxon>
        <taxon>Agaricomycetes</taxon>
        <taxon>Phallomycetidae</taxon>
        <taxon>Geastrales</taxon>
        <taxon>Sphaerobolaceae</taxon>
        <taxon>Sphaerobolus</taxon>
    </lineage>
</organism>
<feature type="domain" description="Acyl-CoA dehydrogenase/oxidase C-terminal" evidence="3">
    <location>
        <begin position="28"/>
        <end position="74"/>
    </location>
</feature>
<evidence type="ECO:0000313" key="4">
    <source>
        <dbReference type="EMBL" id="KIJ35058.1"/>
    </source>
</evidence>
<keyword evidence="5" id="KW-1185">Reference proteome</keyword>
<evidence type="ECO:0000259" key="3">
    <source>
        <dbReference type="Pfam" id="PF00441"/>
    </source>
</evidence>
<dbReference type="GO" id="GO:0003995">
    <property type="term" value="F:acyl-CoA dehydrogenase activity"/>
    <property type="evidence" value="ECO:0007669"/>
    <property type="project" value="TreeGrafter"/>
</dbReference>
<feature type="signal peptide" evidence="2">
    <location>
        <begin position="1"/>
        <end position="16"/>
    </location>
</feature>
<dbReference type="HOGENOM" id="CLU_2499308_0_0_1"/>
<dbReference type="InterPro" id="IPR009075">
    <property type="entry name" value="AcylCo_DH/oxidase_C"/>
</dbReference>
<dbReference type="InterPro" id="IPR052904">
    <property type="entry name" value="Acyl-CoA_dehydrogenase-like"/>
</dbReference>
<dbReference type="Proteomes" id="UP000054279">
    <property type="component" value="Unassembled WGS sequence"/>
</dbReference>
<dbReference type="SUPFAM" id="SSF47203">
    <property type="entry name" value="Acyl-CoA dehydrogenase C-terminal domain-like"/>
    <property type="match status" value="1"/>
</dbReference>
<dbReference type="PANTHER" id="PTHR42707">
    <property type="entry name" value="ACYL-COA DEHYDROGENASE"/>
    <property type="match status" value="1"/>
</dbReference>
<dbReference type="InterPro" id="IPR036250">
    <property type="entry name" value="AcylCo_DH-like_C"/>
</dbReference>
<dbReference type="AlphaFoldDB" id="A0A0C9TX85"/>
<evidence type="ECO:0000256" key="2">
    <source>
        <dbReference type="SAM" id="SignalP"/>
    </source>
</evidence>
<sequence length="86" mass="9309">MFGIIVLLGKVECGVATPGEVARLCLLTPVVKAYSAQKATGAMEEAMVAPGGLGYMEEMGIERLIHDSMVEKIWHCRLVNIFQTGK</sequence>
<name>A0A0C9TX85_SPHS4</name>
<dbReference type="PANTHER" id="PTHR42707:SF2">
    <property type="entry name" value="ACD11 DEHYDROGENASE"/>
    <property type="match status" value="1"/>
</dbReference>
<dbReference type="OrthoDB" id="10251155at2759"/>
<dbReference type="Pfam" id="PF00441">
    <property type="entry name" value="Acyl-CoA_dh_1"/>
    <property type="match status" value="1"/>
</dbReference>
<reference evidence="4 5" key="1">
    <citation type="submission" date="2014-06" db="EMBL/GenBank/DDBJ databases">
        <title>Evolutionary Origins and Diversification of the Mycorrhizal Mutualists.</title>
        <authorList>
            <consortium name="DOE Joint Genome Institute"/>
            <consortium name="Mycorrhizal Genomics Consortium"/>
            <person name="Kohler A."/>
            <person name="Kuo A."/>
            <person name="Nagy L.G."/>
            <person name="Floudas D."/>
            <person name="Copeland A."/>
            <person name="Barry K.W."/>
            <person name="Cichocki N."/>
            <person name="Veneault-Fourrey C."/>
            <person name="LaButti K."/>
            <person name="Lindquist E.A."/>
            <person name="Lipzen A."/>
            <person name="Lundell T."/>
            <person name="Morin E."/>
            <person name="Murat C."/>
            <person name="Riley R."/>
            <person name="Ohm R."/>
            <person name="Sun H."/>
            <person name="Tunlid A."/>
            <person name="Henrissat B."/>
            <person name="Grigoriev I.V."/>
            <person name="Hibbett D.S."/>
            <person name="Martin F."/>
        </authorList>
    </citation>
    <scope>NUCLEOTIDE SEQUENCE [LARGE SCALE GENOMIC DNA]</scope>
    <source>
        <strain evidence="4 5">SS14</strain>
    </source>
</reference>
<keyword evidence="1" id="KW-0285">Flavoprotein</keyword>
<accession>A0A0C9TX85</accession>
<evidence type="ECO:0000313" key="5">
    <source>
        <dbReference type="Proteomes" id="UP000054279"/>
    </source>
</evidence>
<gene>
    <name evidence="4" type="ORF">M422DRAFT_262806</name>
</gene>
<protein>
    <recommendedName>
        <fullName evidence="3">Acyl-CoA dehydrogenase/oxidase C-terminal domain-containing protein</fullName>
    </recommendedName>
</protein>
<dbReference type="Gene3D" id="1.20.140.10">
    <property type="entry name" value="Butyryl-CoA Dehydrogenase, subunit A, domain 3"/>
    <property type="match status" value="1"/>
</dbReference>
<keyword evidence="2" id="KW-0732">Signal</keyword>
<evidence type="ECO:0000256" key="1">
    <source>
        <dbReference type="ARBA" id="ARBA00022630"/>
    </source>
</evidence>
<dbReference type="EMBL" id="KN837193">
    <property type="protein sequence ID" value="KIJ35058.1"/>
    <property type="molecule type" value="Genomic_DNA"/>
</dbReference>